<feature type="transmembrane region" description="Helical" evidence="6">
    <location>
        <begin position="181"/>
        <end position="204"/>
    </location>
</feature>
<evidence type="ECO:0000313" key="7">
    <source>
        <dbReference type="EMBL" id="KAF4080270.1"/>
    </source>
</evidence>
<evidence type="ECO:0000256" key="4">
    <source>
        <dbReference type="ARBA" id="ARBA00022989"/>
    </source>
</evidence>
<dbReference type="PANTHER" id="PTHR23320:SF128">
    <property type="entry name" value="MEMBRANE-SPANNING 4-DOMAINS SUBFAMILY A MEMBER 4A"/>
    <property type="match status" value="1"/>
</dbReference>
<evidence type="ECO:0000256" key="5">
    <source>
        <dbReference type="ARBA" id="ARBA00023136"/>
    </source>
</evidence>
<evidence type="ECO:0000256" key="2">
    <source>
        <dbReference type="ARBA" id="ARBA00009565"/>
    </source>
</evidence>
<dbReference type="EMBL" id="JAAGNN010000014">
    <property type="protein sequence ID" value="KAF4080270.1"/>
    <property type="molecule type" value="Genomic_DNA"/>
</dbReference>
<comment type="similarity">
    <text evidence="2">Belongs to the MS4A family.</text>
</comment>
<proteinExistence type="inferred from homology"/>
<reference evidence="7 8" key="1">
    <citation type="submission" date="2020-02" db="EMBL/GenBank/DDBJ databases">
        <title>A chromosome-scale genome assembly of the black bullhead catfish (Ameiurus melas).</title>
        <authorList>
            <person name="Wen M."/>
            <person name="Zham M."/>
            <person name="Cabau C."/>
            <person name="Klopp C."/>
            <person name="Donnadieu C."/>
            <person name="Roques C."/>
            <person name="Bouchez O."/>
            <person name="Lampietro C."/>
            <person name="Jouanno E."/>
            <person name="Herpin A."/>
            <person name="Louis A."/>
            <person name="Berthelot C."/>
            <person name="Parey E."/>
            <person name="Roest-Crollius H."/>
            <person name="Braasch I."/>
            <person name="Postlethwait J."/>
            <person name="Robinson-Rechavi M."/>
            <person name="Echchiki A."/>
            <person name="Begum T."/>
            <person name="Montfort J."/>
            <person name="Schartl M."/>
            <person name="Bobe J."/>
            <person name="Guiguen Y."/>
        </authorList>
    </citation>
    <scope>NUCLEOTIDE SEQUENCE [LARGE SCALE GENOMIC DNA]</scope>
    <source>
        <strain evidence="7">M_S1</strain>
        <tissue evidence="7">Blood</tissue>
    </source>
</reference>
<feature type="transmembrane region" description="Helical" evidence="6">
    <location>
        <begin position="98"/>
        <end position="117"/>
    </location>
</feature>
<keyword evidence="4 6" id="KW-1133">Transmembrane helix</keyword>
<comment type="caution">
    <text evidence="7">The sequence shown here is derived from an EMBL/GenBank/DDBJ whole genome shotgun (WGS) entry which is preliminary data.</text>
</comment>
<keyword evidence="3 6" id="KW-0812">Transmembrane</keyword>
<dbReference type="InterPro" id="IPR007237">
    <property type="entry name" value="CD20-like"/>
</dbReference>
<dbReference type="AlphaFoldDB" id="A0A7J6ACE1"/>
<gene>
    <name evidence="7" type="ORF">AMELA_G00168480</name>
</gene>
<name>A0A7J6ACE1_AMEME</name>
<comment type="subcellular location">
    <subcellularLocation>
        <location evidence="1">Membrane</location>
        <topology evidence="1">Multi-pass membrane protein</topology>
    </subcellularLocation>
</comment>
<evidence type="ECO:0008006" key="9">
    <source>
        <dbReference type="Google" id="ProtNLM"/>
    </source>
</evidence>
<protein>
    <recommendedName>
        <fullName evidence="9">Membrane-spanning 4-domains subfamily A member 4A-like</fullName>
    </recommendedName>
</protein>
<evidence type="ECO:0000256" key="6">
    <source>
        <dbReference type="SAM" id="Phobius"/>
    </source>
</evidence>
<dbReference type="PANTHER" id="PTHR23320">
    <property type="entry name" value="MEMBRANE-SPANNING 4-DOMAINS SUBFAMILY A MS4A -RELATED"/>
    <property type="match status" value="1"/>
</dbReference>
<evidence type="ECO:0000313" key="8">
    <source>
        <dbReference type="Proteomes" id="UP000593565"/>
    </source>
</evidence>
<organism evidence="7 8">
    <name type="scientific">Ameiurus melas</name>
    <name type="common">Black bullhead</name>
    <name type="synonym">Silurus melas</name>
    <dbReference type="NCBI Taxonomy" id="219545"/>
    <lineage>
        <taxon>Eukaryota</taxon>
        <taxon>Metazoa</taxon>
        <taxon>Chordata</taxon>
        <taxon>Craniata</taxon>
        <taxon>Vertebrata</taxon>
        <taxon>Euteleostomi</taxon>
        <taxon>Actinopterygii</taxon>
        <taxon>Neopterygii</taxon>
        <taxon>Teleostei</taxon>
        <taxon>Ostariophysi</taxon>
        <taxon>Siluriformes</taxon>
        <taxon>Ictaluridae</taxon>
        <taxon>Ameiurus</taxon>
    </lineage>
</organism>
<keyword evidence="8" id="KW-1185">Reference proteome</keyword>
<accession>A0A7J6ACE1</accession>
<dbReference type="Pfam" id="PF04103">
    <property type="entry name" value="CD20"/>
    <property type="match status" value="1"/>
</dbReference>
<keyword evidence="5 6" id="KW-0472">Membrane</keyword>
<feature type="transmembrane region" description="Helical" evidence="6">
    <location>
        <begin position="69"/>
        <end position="91"/>
    </location>
</feature>
<dbReference type="InterPro" id="IPR030417">
    <property type="entry name" value="MS4A"/>
</dbReference>
<evidence type="ECO:0000256" key="3">
    <source>
        <dbReference type="ARBA" id="ARBA00022692"/>
    </source>
</evidence>
<dbReference type="GO" id="GO:0016020">
    <property type="term" value="C:membrane"/>
    <property type="evidence" value="ECO:0007669"/>
    <property type="project" value="UniProtKB-SubCell"/>
</dbReference>
<evidence type="ECO:0000256" key="1">
    <source>
        <dbReference type="ARBA" id="ARBA00004141"/>
    </source>
</evidence>
<sequence>MQGSIIKQVQACKFIISVSQTATQHKTSKYFHQHENQFLVIMTPVTAPADTRISRRTTFLKGEPKELGIVQIMIGIMTLLFGIVLTSLTVSPAIISGITLWGSLIFISSGALSVAAANNYNSCVVKVSLGMNIFSAVVAGLTFILFPVDMLYGSSFILLCRHYSYDRYYMCDSASLHMWNGIYGVLLTFSLLEFIISICTSVFACKVITCCSETTVIYSQPMNSQPMYNPAFYYPQVPQQPSVITYNNV</sequence>
<dbReference type="Proteomes" id="UP000593565">
    <property type="component" value="Unassembled WGS sequence"/>
</dbReference>